<sequence length="93" mass="9996">MDTAHTAVTRNRVPPTAFHWGFCTPRPHFTSPARTMRANRLQAWHSAAATRRTAGYQDGSIPLTAAHESAGSASPHAPLYGDQESAGSSSHTR</sequence>
<evidence type="ECO:0000256" key="1">
    <source>
        <dbReference type="SAM" id="MobiDB-lite"/>
    </source>
</evidence>
<dbReference type="EMBL" id="BAAABZ010000016">
    <property type="protein sequence ID" value="GAA0525413.1"/>
    <property type="molecule type" value="Genomic_DNA"/>
</dbReference>
<comment type="caution">
    <text evidence="2">The sequence shown here is derived from an EMBL/GenBank/DDBJ whole genome shotgun (WGS) entry which is preliminary data.</text>
</comment>
<evidence type="ECO:0000313" key="2">
    <source>
        <dbReference type="EMBL" id="GAA0525413.1"/>
    </source>
</evidence>
<keyword evidence="3" id="KW-1185">Reference proteome</keyword>
<accession>A0ABN1CSZ4</accession>
<evidence type="ECO:0000313" key="3">
    <source>
        <dbReference type="Proteomes" id="UP001501576"/>
    </source>
</evidence>
<name>A0ABN1CSZ4_9ACTN</name>
<protein>
    <submittedName>
        <fullName evidence="2">Uncharacterized protein</fullName>
    </submittedName>
</protein>
<gene>
    <name evidence="2" type="ORF">GCM10010390_29830</name>
</gene>
<feature type="region of interest" description="Disordered" evidence="1">
    <location>
        <begin position="44"/>
        <end position="93"/>
    </location>
</feature>
<reference evidence="2 3" key="1">
    <citation type="journal article" date="2019" name="Int. J. Syst. Evol. Microbiol.">
        <title>The Global Catalogue of Microorganisms (GCM) 10K type strain sequencing project: providing services to taxonomists for standard genome sequencing and annotation.</title>
        <authorList>
            <consortium name="The Broad Institute Genomics Platform"/>
            <consortium name="The Broad Institute Genome Sequencing Center for Infectious Disease"/>
            <person name="Wu L."/>
            <person name="Ma J."/>
        </authorList>
    </citation>
    <scope>NUCLEOTIDE SEQUENCE [LARGE SCALE GENOMIC DNA]</scope>
    <source>
        <strain evidence="2 3">JCM 5052</strain>
    </source>
</reference>
<organism evidence="2 3">
    <name type="scientific">Streptomyces mordarskii</name>
    <dbReference type="NCBI Taxonomy" id="1226758"/>
    <lineage>
        <taxon>Bacteria</taxon>
        <taxon>Bacillati</taxon>
        <taxon>Actinomycetota</taxon>
        <taxon>Actinomycetes</taxon>
        <taxon>Kitasatosporales</taxon>
        <taxon>Streptomycetaceae</taxon>
        <taxon>Streptomyces</taxon>
    </lineage>
</organism>
<proteinExistence type="predicted"/>
<dbReference type="Proteomes" id="UP001501576">
    <property type="component" value="Unassembled WGS sequence"/>
</dbReference>